<organism evidence="1 2">
    <name type="scientific">Spironucleus salmonicida</name>
    <dbReference type="NCBI Taxonomy" id="348837"/>
    <lineage>
        <taxon>Eukaryota</taxon>
        <taxon>Metamonada</taxon>
        <taxon>Diplomonadida</taxon>
        <taxon>Hexamitidae</taxon>
        <taxon>Hexamitinae</taxon>
        <taxon>Spironucleus</taxon>
    </lineage>
</organism>
<evidence type="ECO:0000313" key="1">
    <source>
        <dbReference type="EMBL" id="KAH0576022.1"/>
    </source>
</evidence>
<proteinExistence type="predicted"/>
<dbReference type="OrthoDB" id="8962756at2759"/>
<reference evidence="1 2" key="1">
    <citation type="journal article" date="2014" name="PLoS Genet.">
        <title>The Genome of Spironucleus salmonicida Highlights a Fish Pathogen Adapted to Fluctuating Environments.</title>
        <authorList>
            <person name="Xu F."/>
            <person name="Jerlstrom-Hultqvist J."/>
            <person name="Einarsson E."/>
            <person name="Astvaldsson A."/>
            <person name="Svard S.G."/>
            <person name="Andersson J.O."/>
        </authorList>
    </citation>
    <scope>NUCLEOTIDE SEQUENCE [LARGE SCALE GENOMIC DNA]</scope>
    <source>
        <strain evidence="1 2">ATCC 50377</strain>
    </source>
</reference>
<accession>A0A9P8S0U6</accession>
<name>A0A9P8S0U6_9EUKA</name>
<keyword evidence="2" id="KW-1185">Reference proteome</keyword>
<sequence>MSINYNLILNKTIESAQNRLGAIVSPQNDKYKKIIKRFQMLQSKLKKIYMDNLSKDQIKQLKKQIQQIYRSNFKKIDYNQFERPYDCINILDNKVKANIQKIKNDTYRFDNQFIKQREYTERVSQIRVQSIKYEQMKAQLKTRIQKGLEPRLLNKLNNELDKISKLQGVAQIQEFKINYDKYTNENDNTLQTIRKDFKLDQIDLNYINSFEDFQNNFNSKIPFEIITDAPYMGLYYGKCNYQDTYVFANIRYIKQNGNIIPIGFIIQNQMSSLLESIFEEVMDNGEKYFNRDVKNTDVMLFQNIGVINVQVISSEQIVQKVCKEKDEFYVSKVYRQYDEGSQIGLICRNVGHRYQGNATLEQKFKGSIFFVKNNDHNCLYAAIIATFTKKSKTVDKKHIFQLGAKPYAMATIVFDAGKALQTYLDKPLDKTQARNQYLQYYTHMLINEINKDAEELADTEILIRAERYLNIKIRVAEVNKVNDLYPNSEMELLLVLCSGHYNVIMDFKQCINTINPMHKEYIYCYQHQNLFHKKNQCYECTQAEEVATKYYCTFCNYSHVRSKDNKSYQCQNCRTQLHNTPNSKCLERHQKQCEKFSPCSHCNTTHNSSRKCKTQIEYEGQYFKQGNLYDEQKSFLTWDIESLFDNLNEDDDNYSNYSMKHIPFLVIWIINIHDKETKPYEEMDHFYDNALRLKEPGSYMTSTDDLLIKFIRHMEPIAKKYKIKDFYAHNAAAYDKYLLLAAIMKVKEQFEFETLITNNKLLNLKINGMSFKDSFRLITSPLSKLNKELALGLEVGKQLQSYTFLTKEIFDLYIQNGGSLKSISELVKEGILQHKYFDKLSLDEFNQYANDYDHLDFIDQYINYCIQDSSFQAKLL</sequence>
<evidence type="ECO:0000313" key="2">
    <source>
        <dbReference type="Proteomes" id="UP000018208"/>
    </source>
</evidence>
<dbReference type="GeneID" id="94295583"/>
<dbReference type="AlphaFoldDB" id="A0A9P8S0U6"/>
<gene>
    <name evidence="1" type="ORF">SS50377_21560</name>
</gene>
<dbReference type="RefSeq" id="XP_067766795.1">
    <property type="nucleotide sequence ID" value="XM_067905478.1"/>
</dbReference>
<dbReference type="Proteomes" id="UP000018208">
    <property type="component" value="Unassembled WGS sequence"/>
</dbReference>
<dbReference type="SUPFAM" id="SSF53098">
    <property type="entry name" value="Ribonuclease H-like"/>
    <property type="match status" value="1"/>
</dbReference>
<dbReference type="KEGG" id="ssao:94295583"/>
<dbReference type="InterPro" id="IPR012337">
    <property type="entry name" value="RNaseH-like_sf"/>
</dbReference>
<comment type="caution">
    <text evidence="1">The sequence shown here is derived from an EMBL/GenBank/DDBJ whole genome shotgun (WGS) entry which is preliminary data.</text>
</comment>
<dbReference type="EMBL" id="AUWU02000002">
    <property type="protein sequence ID" value="KAH0576022.1"/>
    <property type="molecule type" value="Genomic_DNA"/>
</dbReference>
<protein>
    <submittedName>
        <fullName evidence="1">Uncharacterized protein</fullName>
    </submittedName>
</protein>